<dbReference type="Proteomes" id="UP001328107">
    <property type="component" value="Unassembled WGS sequence"/>
</dbReference>
<keyword evidence="2" id="KW-1185">Reference proteome</keyword>
<feature type="non-terminal residue" evidence="1">
    <location>
        <position position="1"/>
    </location>
</feature>
<comment type="caution">
    <text evidence="1">The sequence shown here is derived from an EMBL/GenBank/DDBJ whole genome shotgun (WGS) entry which is preliminary data.</text>
</comment>
<proteinExistence type="predicted"/>
<dbReference type="EMBL" id="BTRK01000006">
    <property type="protein sequence ID" value="GMR58085.1"/>
    <property type="molecule type" value="Genomic_DNA"/>
</dbReference>
<name>A0AAN5D8P4_9BILA</name>
<dbReference type="AlphaFoldDB" id="A0AAN5D8P4"/>
<evidence type="ECO:0000313" key="1">
    <source>
        <dbReference type="EMBL" id="GMR58085.1"/>
    </source>
</evidence>
<sequence length="119" mass="13225">KLFSIVLPFTFLNALNKSAESVLPPKKRSVINPTMNGAGPSPVIHMRIFMMERAAARRVEVITIWTISVSSGMIPADSRVPSEVRAMAEIISLSIRRRNPKTKGELRVQQRAEEEVGIV</sequence>
<accession>A0AAN5D8P4</accession>
<reference evidence="2" key="1">
    <citation type="submission" date="2022-10" db="EMBL/GenBank/DDBJ databases">
        <title>Genome assembly of Pristionchus species.</title>
        <authorList>
            <person name="Yoshida K."/>
            <person name="Sommer R.J."/>
        </authorList>
    </citation>
    <scope>NUCLEOTIDE SEQUENCE [LARGE SCALE GENOMIC DNA]</scope>
    <source>
        <strain evidence="2">RS5460</strain>
    </source>
</reference>
<gene>
    <name evidence="1" type="ORF">PMAYCL1PPCAC_28280</name>
</gene>
<organism evidence="1 2">
    <name type="scientific">Pristionchus mayeri</name>
    <dbReference type="NCBI Taxonomy" id="1317129"/>
    <lineage>
        <taxon>Eukaryota</taxon>
        <taxon>Metazoa</taxon>
        <taxon>Ecdysozoa</taxon>
        <taxon>Nematoda</taxon>
        <taxon>Chromadorea</taxon>
        <taxon>Rhabditida</taxon>
        <taxon>Rhabditina</taxon>
        <taxon>Diplogasteromorpha</taxon>
        <taxon>Diplogasteroidea</taxon>
        <taxon>Neodiplogasteridae</taxon>
        <taxon>Pristionchus</taxon>
    </lineage>
</organism>
<protein>
    <submittedName>
        <fullName evidence="1">Uncharacterized protein</fullName>
    </submittedName>
</protein>
<evidence type="ECO:0000313" key="2">
    <source>
        <dbReference type="Proteomes" id="UP001328107"/>
    </source>
</evidence>